<dbReference type="InterPro" id="IPR003783">
    <property type="entry name" value="Regulatory_RecX"/>
</dbReference>
<reference evidence="7 8" key="1">
    <citation type="journal article" date="2015" name="Nature">
        <title>rRNA introns, odd ribosomes, and small enigmatic genomes across a large radiation of phyla.</title>
        <authorList>
            <person name="Brown C.T."/>
            <person name="Hug L.A."/>
            <person name="Thomas B.C."/>
            <person name="Sharon I."/>
            <person name="Castelle C.J."/>
            <person name="Singh A."/>
            <person name="Wilkins M.J."/>
            <person name="Williams K.H."/>
            <person name="Banfield J.F."/>
        </authorList>
    </citation>
    <scope>NUCLEOTIDE SEQUENCE [LARGE SCALE GENOMIC DNA]</scope>
</reference>
<dbReference type="Pfam" id="PF02631">
    <property type="entry name" value="RecX_HTH2"/>
    <property type="match status" value="1"/>
</dbReference>
<evidence type="ECO:0000313" key="7">
    <source>
        <dbReference type="EMBL" id="KKP92519.1"/>
    </source>
</evidence>
<dbReference type="GO" id="GO:0006282">
    <property type="term" value="P:regulation of DNA repair"/>
    <property type="evidence" value="ECO:0007669"/>
    <property type="project" value="UniProtKB-UniRule"/>
</dbReference>
<evidence type="ECO:0000256" key="1">
    <source>
        <dbReference type="ARBA" id="ARBA00004496"/>
    </source>
</evidence>
<dbReference type="AlphaFoldDB" id="A0A0G0DE11"/>
<comment type="similarity">
    <text evidence="2 5">Belongs to the RecX family.</text>
</comment>
<dbReference type="HAMAP" id="MF_01114">
    <property type="entry name" value="RecX"/>
    <property type="match status" value="1"/>
</dbReference>
<dbReference type="InterPro" id="IPR036388">
    <property type="entry name" value="WH-like_DNA-bd_sf"/>
</dbReference>
<evidence type="ECO:0000256" key="3">
    <source>
        <dbReference type="ARBA" id="ARBA00018111"/>
    </source>
</evidence>
<dbReference type="PANTHER" id="PTHR33602:SF1">
    <property type="entry name" value="REGULATORY PROTEIN RECX FAMILY PROTEIN"/>
    <property type="match status" value="1"/>
</dbReference>
<evidence type="ECO:0000256" key="4">
    <source>
        <dbReference type="ARBA" id="ARBA00022490"/>
    </source>
</evidence>
<accession>A0A0G0DE11</accession>
<dbReference type="PANTHER" id="PTHR33602">
    <property type="entry name" value="REGULATORY PROTEIN RECX FAMILY PROTEIN"/>
    <property type="match status" value="1"/>
</dbReference>
<comment type="function">
    <text evidence="5">Modulates RecA activity.</text>
</comment>
<evidence type="ECO:0000256" key="5">
    <source>
        <dbReference type="HAMAP-Rule" id="MF_01114"/>
    </source>
</evidence>
<protein>
    <recommendedName>
        <fullName evidence="3 5">Regulatory protein RecX</fullName>
    </recommendedName>
</protein>
<organism evidence="7 8">
    <name type="scientific">candidate division WS6 bacterium GW2011_GWC1_36_11</name>
    <dbReference type="NCBI Taxonomy" id="1619090"/>
    <lineage>
        <taxon>Bacteria</taxon>
        <taxon>Candidatus Dojkabacteria</taxon>
    </lineage>
</organism>
<comment type="subcellular location">
    <subcellularLocation>
        <location evidence="1 5">Cytoplasm</location>
    </subcellularLocation>
</comment>
<dbReference type="Proteomes" id="UP000034140">
    <property type="component" value="Unassembled WGS sequence"/>
</dbReference>
<evidence type="ECO:0000313" key="8">
    <source>
        <dbReference type="Proteomes" id="UP000034140"/>
    </source>
</evidence>
<proteinExistence type="inferred from homology"/>
<sequence>MIVTLLESQKKDPSRVNLYVDSNFFCGISVNTIVKYSLYVGKEITQEILDDLFFSELESRFFDRAMGFLDRSPKTERQVRIYLKDLSFKKKGKWFESLGGDILSKIIEKVVSKLNEYKYIDDERFAELFVSSRMKNKPRGKDVLRMELLSKGVSKDIALKVINLLVEDEASLLVETYRKKYKEEKITKNDRKKIDFLRRKGFNWDLIEQFINNESGN</sequence>
<evidence type="ECO:0000256" key="2">
    <source>
        <dbReference type="ARBA" id="ARBA00009695"/>
    </source>
</evidence>
<name>A0A0G0DE11_9BACT</name>
<feature type="domain" description="RecX second three-helical" evidence="6">
    <location>
        <begin position="121"/>
        <end position="158"/>
    </location>
</feature>
<dbReference type="Gene3D" id="1.10.10.10">
    <property type="entry name" value="Winged helix-like DNA-binding domain superfamily/Winged helix DNA-binding domain"/>
    <property type="match status" value="3"/>
</dbReference>
<evidence type="ECO:0000259" key="6">
    <source>
        <dbReference type="Pfam" id="PF02631"/>
    </source>
</evidence>
<keyword evidence="4 5" id="KW-0963">Cytoplasm</keyword>
<dbReference type="EMBL" id="LBRE01000011">
    <property type="protein sequence ID" value="KKP92519.1"/>
    <property type="molecule type" value="Genomic_DNA"/>
</dbReference>
<gene>
    <name evidence="5" type="primary">recX</name>
    <name evidence="7" type="ORF">UR96_C0011G0005</name>
</gene>
<dbReference type="GO" id="GO:0005737">
    <property type="term" value="C:cytoplasm"/>
    <property type="evidence" value="ECO:0007669"/>
    <property type="project" value="UniProtKB-SubCell"/>
</dbReference>
<dbReference type="InterPro" id="IPR053924">
    <property type="entry name" value="RecX_HTH_2nd"/>
</dbReference>
<comment type="caution">
    <text evidence="7">The sequence shown here is derived from an EMBL/GenBank/DDBJ whole genome shotgun (WGS) entry which is preliminary data.</text>
</comment>